<evidence type="ECO:0000256" key="2">
    <source>
        <dbReference type="ARBA" id="ARBA00022729"/>
    </source>
</evidence>
<sequence>MTTPNKLLLAVLLTTAAISGASAADLDFDYPAVIDMTASNQVDWSGFYAGVYAGYTGGRATSTSVGNETPIDVKGGLLGGTVGVNAQYDKFVLGLENDLAWSGAEGSATCVGNAAFNCNGKLDWLGTTKLRAGVAFDQFMVFGTAGVALGGITATVDPVPGGITGSYSSAIWGWTAGAGAEMAVTDQVSVKAEYAYYDFASVQAEAGTVTAAGATDIKSSAHVLKLGVNYRF</sequence>
<proteinExistence type="inferred from homology"/>
<evidence type="ECO:0000256" key="1">
    <source>
        <dbReference type="ARBA" id="ARBA00004442"/>
    </source>
</evidence>
<evidence type="ECO:0000313" key="9">
    <source>
        <dbReference type="Proteomes" id="UP000825799"/>
    </source>
</evidence>
<keyword evidence="9" id="KW-1185">Reference proteome</keyword>
<dbReference type="InterPro" id="IPR011250">
    <property type="entry name" value="OMP/PagP_B-barrel"/>
</dbReference>
<dbReference type="Proteomes" id="UP000825799">
    <property type="component" value="Chromosome"/>
</dbReference>
<evidence type="ECO:0000259" key="7">
    <source>
        <dbReference type="Pfam" id="PF13505"/>
    </source>
</evidence>
<evidence type="ECO:0000256" key="5">
    <source>
        <dbReference type="ARBA" id="ARBA00038306"/>
    </source>
</evidence>
<dbReference type="PANTHER" id="PTHR34001:SF3">
    <property type="entry name" value="BLL7405 PROTEIN"/>
    <property type="match status" value="1"/>
</dbReference>
<keyword evidence="3" id="KW-0472">Membrane</keyword>
<dbReference type="Pfam" id="PF13505">
    <property type="entry name" value="OMP_b-brl"/>
    <property type="match status" value="1"/>
</dbReference>
<protein>
    <submittedName>
        <fullName evidence="8">Outer membrane beta-barrel protein</fullName>
    </submittedName>
</protein>
<dbReference type="Gene3D" id="2.40.160.20">
    <property type="match status" value="1"/>
</dbReference>
<dbReference type="EMBL" id="CP080590">
    <property type="protein sequence ID" value="QYO77878.1"/>
    <property type="molecule type" value="Genomic_DNA"/>
</dbReference>
<accession>A0ABX8WGL2</accession>
<gene>
    <name evidence="8" type="ORF">K1X15_04750</name>
</gene>
<dbReference type="SUPFAM" id="SSF56925">
    <property type="entry name" value="OMPA-like"/>
    <property type="match status" value="1"/>
</dbReference>
<feature type="domain" description="Outer membrane protein beta-barrel" evidence="7">
    <location>
        <begin position="27"/>
        <end position="232"/>
    </location>
</feature>
<evidence type="ECO:0000313" key="8">
    <source>
        <dbReference type="EMBL" id="QYO77878.1"/>
    </source>
</evidence>
<reference evidence="8 9" key="1">
    <citation type="submission" date="2021-08" db="EMBL/GenBank/DDBJ databases">
        <title>Devosia salina sp. nov., isolated from the South China Sea sediment.</title>
        <authorList>
            <person name="Zhou Z."/>
        </authorList>
    </citation>
    <scope>NUCLEOTIDE SEQUENCE [LARGE SCALE GENOMIC DNA]</scope>
    <source>
        <strain evidence="8 9">SCS-3</strain>
    </source>
</reference>
<evidence type="ECO:0000256" key="4">
    <source>
        <dbReference type="ARBA" id="ARBA00023237"/>
    </source>
</evidence>
<name>A0ABX8WGL2_9HYPH</name>
<organism evidence="8 9">
    <name type="scientific">Devosia salina</name>
    <dbReference type="NCBI Taxonomy" id="2860336"/>
    <lineage>
        <taxon>Bacteria</taxon>
        <taxon>Pseudomonadati</taxon>
        <taxon>Pseudomonadota</taxon>
        <taxon>Alphaproteobacteria</taxon>
        <taxon>Hyphomicrobiales</taxon>
        <taxon>Devosiaceae</taxon>
        <taxon>Devosia</taxon>
    </lineage>
</organism>
<comment type="subcellular location">
    <subcellularLocation>
        <location evidence="1">Cell outer membrane</location>
    </subcellularLocation>
</comment>
<keyword evidence="2 6" id="KW-0732">Signal</keyword>
<evidence type="ECO:0000256" key="3">
    <source>
        <dbReference type="ARBA" id="ARBA00023136"/>
    </source>
</evidence>
<dbReference type="InterPro" id="IPR027385">
    <property type="entry name" value="Beta-barrel_OMP"/>
</dbReference>
<feature type="signal peptide" evidence="6">
    <location>
        <begin position="1"/>
        <end position="23"/>
    </location>
</feature>
<dbReference type="PANTHER" id="PTHR34001">
    <property type="entry name" value="BLL7405 PROTEIN"/>
    <property type="match status" value="1"/>
</dbReference>
<dbReference type="RefSeq" id="WP_220306334.1">
    <property type="nucleotide sequence ID" value="NZ_CP080590.1"/>
</dbReference>
<feature type="chain" id="PRO_5046052336" evidence="6">
    <location>
        <begin position="24"/>
        <end position="232"/>
    </location>
</feature>
<comment type="similarity">
    <text evidence="5">Belongs to the Omp25/RopB family.</text>
</comment>
<evidence type="ECO:0000256" key="6">
    <source>
        <dbReference type="SAM" id="SignalP"/>
    </source>
</evidence>
<dbReference type="InterPro" id="IPR051692">
    <property type="entry name" value="OMP-like"/>
</dbReference>
<keyword evidence="4" id="KW-0998">Cell outer membrane</keyword>